<organism evidence="2 3">
    <name type="scientific">Cronartium quercuum f. sp. fusiforme G11</name>
    <dbReference type="NCBI Taxonomy" id="708437"/>
    <lineage>
        <taxon>Eukaryota</taxon>
        <taxon>Fungi</taxon>
        <taxon>Dikarya</taxon>
        <taxon>Basidiomycota</taxon>
        <taxon>Pucciniomycotina</taxon>
        <taxon>Pucciniomycetes</taxon>
        <taxon>Pucciniales</taxon>
        <taxon>Coleosporiaceae</taxon>
        <taxon>Cronartium</taxon>
    </lineage>
</organism>
<evidence type="ECO:0000313" key="2">
    <source>
        <dbReference type="EMBL" id="KAG0150413.1"/>
    </source>
</evidence>
<proteinExistence type="predicted"/>
<sequence>MTHRHRSESNSPVRSRDEIPDTNPPEWPNDPFPVEYRVSSHRIFPGTFQGEAYVFRARNVRAPTPFIYPPQERENVYYGWVQTPSFDPMEIISNLIHYIQNRIFVCVKSNCDCRNESVTRMTYSSQLIGREVRFWDRPRPCDYKPVDVILKGAPNYDCLNYETRRSGGVTVNPDESIENFDVYHGPVDHLLLENMTDYNARVLMQILKDFNRAEVSELIECYMISVYPEGGISVPSYESTHQESLNSYPAFLIKNAIDDTGPPYTPPPYSPPSPHVPAPIN</sequence>
<name>A0A9P6TH42_9BASI</name>
<protein>
    <submittedName>
        <fullName evidence="2">Uncharacterized protein</fullName>
    </submittedName>
</protein>
<feature type="compositionally biased region" description="Pro residues" evidence="1">
    <location>
        <begin position="22"/>
        <end position="31"/>
    </location>
</feature>
<dbReference type="Proteomes" id="UP000886653">
    <property type="component" value="Unassembled WGS sequence"/>
</dbReference>
<evidence type="ECO:0000256" key="1">
    <source>
        <dbReference type="SAM" id="MobiDB-lite"/>
    </source>
</evidence>
<gene>
    <name evidence="2" type="ORF">CROQUDRAFT_652320</name>
</gene>
<feature type="region of interest" description="Disordered" evidence="1">
    <location>
        <begin position="1"/>
        <end position="31"/>
    </location>
</feature>
<dbReference type="AlphaFoldDB" id="A0A9P6TH42"/>
<keyword evidence="3" id="KW-1185">Reference proteome</keyword>
<comment type="caution">
    <text evidence="2">The sequence shown here is derived from an EMBL/GenBank/DDBJ whole genome shotgun (WGS) entry which is preliminary data.</text>
</comment>
<feature type="region of interest" description="Disordered" evidence="1">
    <location>
        <begin position="261"/>
        <end position="281"/>
    </location>
</feature>
<reference evidence="2" key="1">
    <citation type="submission" date="2013-11" db="EMBL/GenBank/DDBJ databases">
        <title>Genome sequence of the fusiform rust pathogen reveals effectors for host alternation and coevolution with pine.</title>
        <authorList>
            <consortium name="DOE Joint Genome Institute"/>
            <person name="Smith K."/>
            <person name="Pendleton A."/>
            <person name="Kubisiak T."/>
            <person name="Anderson C."/>
            <person name="Salamov A."/>
            <person name="Aerts A."/>
            <person name="Riley R."/>
            <person name="Clum A."/>
            <person name="Lindquist E."/>
            <person name="Ence D."/>
            <person name="Campbell M."/>
            <person name="Kronenberg Z."/>
            <person name="Feau N."/>
            <person name="Dhillon B."/>
            <person name="Hamelin R."/>
            <person name="Burleigh J."/>
            <person name="Smith J."/>
            <person name="Yandell M."/>
            <person name="Nelson C."/>
            <person name="Grigoriev I."/>
            <person name="Davis J."/>
        </authorList>
    </citation>
    <scope>NUCLEOTIDE SEQUENCE</scope>
    <source>
        <strain evidence="2">G11</strain>
    </source>
</reference>
<dbReference type="EMBL" id="MU167219">
    <property type="protein sequence ID" value="KAG0150413.1"/>
    <property type="molecule type" value="Genomic_DNA"/>
</dbReference>
<evidence type="ECO:0000313" key="3">
    <source>
        <dbReference type="Proteomes" id="UP000886653"/>
    </source>
</evidence>
<feature type="compositionally biased region" description="Pro residues" evidence="1">
    <location>
        <begin position="263"/>
        <end position="281"/>
    </location>
</feature>
<accession>A0A9P6TH42</accession>